<accession>A0ABP6X1U6</accession>
<dbReference type="Gene3D" id="3.40.50.150">
    <property type="entry name" value="Vaccinia Virus protein VP39"/>
    <property type="match status" value="1"/>
</dbReference>
<proteinExistence type="predicted"/>
<evidence type="ECO:0000259" key="1">
    <source>
        <dbReference type="Pfam" id="PF13649"/>
    </source>
</evidence>
<organism evidence="3 4">
    <name type="scientific">Microlunatus spumicola</name>
    <dbReference type="NCBI Taxonomy" id="81499"/>
    <lineage>
        <taxon>Bacteria</taxon>
        <taxon>Bacillati</taxon>
        <taxon>Actinomycetota</taxon>
        <taxon>Actinomycetes</taxon>
        <taxon>Propionibacteriales</taxon>
        <taxon>Propionibacteriaceae</taxon>
        <taxon>Microlunatus</taxon>
    </lineage>
</organism>
<comment type="caution">
    <text evidence="3">The sequence shown here is derived from an EMBL/GenBank/DDBJ whole genome shotgun (WGS) entry which is preliminary data.</text>
</comment>
<sequence>MSLADVTDLLACPTCADRELPDTPLVPDGSTLRCPRGHAYDVARQGHVNLLGRAVPRNADSPAMVAARERFLGSGAYDDVADALATAAARTGADAPAVLDVGAGPGWYLDRVLARLDDEGRTGRGVALDVSPAAARRAARSPWSVGAVVADAWERLPVRSDAVDLALSVFAPRQPAELARVLVPGGTALVVSPLPEHLASLREAWGLLDVEPGKQERLAATFSEHLQPVDEIDVRRTVRVDRATVEDLVAMGPNAFHHHHQQPDDAGGHADAPDVIEVAVRLGVWRRPD</sequence>
<feature type="domain" description="Methyltransferase" evidence="1">
    <location>
        <begin position="98"/>
        <end position="186"/>
    </location>
</feature>
<dbReference type="PIRSF" id="PIRSF018249">
    <property type="entry name" value="MyrA_prd"/>
    <property type="match status" value="1"/>
</dbReference>
<gene>
    <name evidence="3" type="ORF">GCM10022197_14530</name>
</gene>
<keyword evidence="3" id="KW-0808">Transferase</keyword>
<dbReference type="InterPro" id="IPR041698">
    <property type="entry name" value="Methyltransf_25"/>
</dbReference>
<reference evidence="4" key="1">
    <citation type="journal article" date="2019" name="Int. J. Syst. Evol. Microbiol.">
        <title>The Global Catalogue of Microorganisms (GCM) 10K type strain sequencing project: providing services to taxonomists for standard genome sequencing and annotation.</title>
        <authorList>
            <consortium name="The Broad Institute Genomics Platform"/>
            <consortium name="The Broad Institute Genome Sequencing Center for Infectious Disease"/>
            <person name="Wu L."/>
            <person name="Ma J."/>
        </authorList>
    </citation>
    <scope>NUCLEOTIDE SEQUENCE [LARGE SCALE GENOMIC DNA]</scope>
    <source>
        <strain evidence="4">JCM 16540</strain>
    </source>
</reference>
<evidence type="ECO:0000259" key="2">
    <source>
        <dbReference type="Pfam" id="PF21302"/>
    </source>
</evidence>
<keyword evidence="3" id="KW-0489">Methyltransferase</keyword>
<evidence type="ECO:0000313" key="3">
    <source>
        <dbReference type="EMBL" id="GAA3560152.1"/>
    </source>
</evidence>
<dbReference type="Pfam" id="PF13649">
    <property type="entry name" value="Methyltransf_25"/>
    <property type="match status" value="1"/>
</dbReference>
<protein>
    <submittedName>
        <fullName evidence="3">Methyltransferase domain-containing protein</fullName>
    </submittedName>
</protein>
<dbReference type="SUPFAM" id="SSF53335">
    <property type="entry name" value="S-adenosyl-L-methionine-dependent methyltransferases"/>
    <property type="match status" value="1"/>
</dbReference>
<keyword evidence="4" id="KW-1185">Reference proteome</keyword>
<dbReference type="RefSeq" id="WP_204911585.1">
    <property type="nucleotide sequence ID" value="NZ_BAAAYR010000001.1"/>
</dbReference>
<dbReference type="InterPro" id="IPR048647">
    <property type="entry name" value="RlmA_N"/>
</dbReference>
<dbReference type="Pfam" id="PF21302">
    <property type="entry name" value="Zn_ribbon_RlmA"/>
    <property type="match status" value="1"/>
</dbReference>
<dbReference type="GO" id="GO:0008168">
    <property type="term" value="F:methyltransferase activity"/>
    <property type="evidence" value="ECO:0007669"/>
    <property type="project" value="UniProtKB-KW"/>
</dbReference>
<dbReference type="GO" id="GO:0032259">
    <property type="term" value="P:methylation"/>
    <property type="evidence" value="ECO:0007669"/>
    <property type="project" value="UniProtKB-KW"/>
</dbReference>
<dbReference type="Proteomes" id="UP001500767">
    <property type="component" value="Unassembled WGS sequence"/>
</dbReference>
<name>A0ABP6X1U6_9ACTN</name>
<dbReference type="EMBL" id="BAAAYR010000001">
    <property type="protein sequence ID" value="GAA3560152.1"/>
    <property type="molecule type" value="Genomic_DNA"/>
</dbReference>
<dbReference type="InterPro" id="IPR029063">
    <property type="entry name" value="SAM-dependent_MTases_sf"/>
</dbReference>
<dbReference type="InterPro" id="IPR016718">
    <property type="entry name" value="rRNA_m1G-MeTrfase_A_prd"/>
</dbReference>
<feature type="domain" description="23S rRNA (guanine(745)-N(1))-methyltransferase N-terminal" evidence="2">
    <location>
        <begin position="11"/>
        <end position="51"/>
    </location>
</feature>
<evidence type="ECO:0000313" key="4">
    <source>
        <dbReference type="Proteomes" id="UP001500767"/>
    </source>
</evidence>